<evidence type="ECO:0000256" key="1">
    <source>
        <dbReference type="SAM" id="MobiDB-lite"/>
    </source>
</evidence>
<dbReference type="RefSeq" id="XP_033656579.1">
    <property type="nucleotide sequence ID" value="XM_033800731.1"/>
</dbReference>
<protein>
    <submittedName>
        <fullName evidence="2">Uncharacterized protein</fullName>
    </submittedName>
</protein>
<sequence>MTHEAQSRSTSRPPSPSTLPSSPATIRQGSPRRPQSSPKTQVPELPPWLTQLPSYVPKLPYCQGYFPRNLPPSNWPCLQCYTQPEWSRYRQSWIKRYREHHPEAVNLEEAEEMSGVALIPGRVGLVNVVREMGRMEGVGGGESGELRGRGRGEGDG</sequence>
<reference evidence="2" key="1">
    <citation type="journal article" date="2020" name="Stud. Mycol.">
        <title>101 Dothideomycetes genomes: a test case for predicting lifestyles and emergence of pathogens.</title>
        <authorList>
            <person name="Haridas S."/>
            <person name="Albert R."/>
            <person name="Binder M."/>
            <person name="Bloem J."/>
            <person name="Labutti K."/>
            <person name="Salamov A."/>
            <person name="Andreopoulos B."/>
            <person name="Baker S."/>
            <person name="Barry K."/>
            <person name="Bills G."/>
            <person name="Bluhm B."/>
            <person name="Cannon C."/>
            <person name="Castanera R."/>
            <person name="Culley D."/>
            <person name="Daum C."/>
            <person name="Ezra D."/>
            <person name="Gonzalez J."/>
            <person name="Henrissat B."/>
            <person name="Kuo A."/>
            <person name="Liang C."/>
            <person name="Lipzen A."/>
            <person name="Lutzoni F."/>
            <person name="Magnuson J."/>
            <person name="Mondo S."/>
            <person name="Nolan M."/>
            <person name="Ohm R."/>
            <person name="Pangilinan J."/>
            <person name="Park H.-J."/>
            <person name="Ramirez L."/>
            <person name="Alfaro M."/>
            <person name="Sun H."/>
            <person name="Tritt A."/>
            <person name="Yoshinaga Y."/>
            <person name="Zwiers L.-H."/>
            <person name="Turgeon B."/>
            <person name="Goodwin S."/>
            <person name="Spatafora J."/>
            <person name="Crous P."/>
            <person name="Grigoriev I."/>
        </authorList>
    </citation>
    <scope>NUCLEOTIDE SEQUENCE</scope>
    <source>
        <strain evidence="2">CBS 379.55</strain>
    </source>
</reference>
<keyword evidence="3" id="KW-1185">Reference proteome</keyword>
<name>A0A6A6JQW9_WESOR</name>
<feature type="compositionally biased region" description="Low complexity" evidence="1">
    <location>
        <begin position="7"/>
        <end position="23"/>
    </location>
</feature>
<feature type="region of interest" description="Disordered" evidence="1">
    <location>
        <begin position="1"/>
        <end position="49"/>
    </location>
</feature>
<gene>
    <name evidence="2" type="ORF">EI97DRAFT_456444</name>
</gene>
<accession>A0A6A6JQW9</accession>
<dbReference type="GeneID" id="54553906"/>
<dbReference type="EMBL" id="ML986487">
    <property type="protein sequence ID" value="KAF2279040.1"/>
    <property type="molecule type" value="Genomic_DNA"/>
</dbReference>
<dbReference type="OrthoDB" id="3793161at2759"/>
<evidence type="ECO:0000313" key="2">
    <source>
        <dbReference type="EMBL" id="KAF2279040.1"/>
    </source>
</evidence>
<feature type="compositionally biased region" description="Polar residues" evidence="1">
    <location>
        <begin position="24"/>
        <end position="40"/>
    </location>
</feature>
<dbReference type="Proteomes" id="UP000800097">
    <property type="component" value="Unassembled WGS sequence"/>
</dbReference>
<evidence type="ECO:0000313" key="3">
    <source>
        <dbReference type="Proteomes" id="UP000800097"/>
    </source>
</evidence>
<dbReference type="AlphaFoldDB" id="A0A6A6JQW9"/>
<feature type="region of interest" description="Disordered" evidence="1">
    <location>
        <begin position="136"/>
        <end position="156"/>
    </location>
</feature>
<organism evidence="2 3">
    <name type="scientific">Westerdykella ornata</name>
    <dbReference type="NCBI Taxonomy" id="318751"/>
    <lineage>
        <taxon>Eukaryota</taxon>
        <taxon>Fungi</taxon>
        <taxon>Dikarya</taxon>
        <taxon>Ascomycota</taxon>
        <taxon>Pezizomycotina</taxon>
        <taxon>Dothideomycetes</taxon>
        <taxon>Pleosporomycetidae</taxon>
        <taxon>Pleosporales</taxon>
        <taxon>Sporormiaceae</taxon>
        <taxon>Westerdykella</taxon>
    </lineage>
</organism>
<proteinExistence type="predicted"/>
<feature type="compositionally biased region" description="Basic and acidic residues" evidence="1">
    <location>
        <begin position="144"/>
        <end position="156"/>
    </location>
</feature>